<dbReference type="GO" id="GO:0009847">
    <property type="term" value="P:spore germination"/>
    <property type="evidence" value="ECO:0007669"/>
    <property type="project" value="InterPro"/>
</dbReference>
<dbReference type="GO" id="GO:0016020">
    <property type="term" value="C:membrane"/>
    <property type="evidence" value="ECO:0007669"/>
    <property type="project" value="UniProtKB-SubCell"/>
</dbReference>
<dbReference type="KEGG" id="plut:EI981_11655"/>
<keyword evidence="5 8" id="KW-0812">Transmembrane</keyword>
<dbReference type="Pfam" id="PF03845">
    <property type="entry name" value="Spore_permease"/>
    <property type="match status" value="1"/>
</dbReference>
<name>A0A3S9UXM2_9BACL</name>
<dbReference type="EMBL" id="CP034346">
    <property type="protein sequence ID" value="AZS15054.1"/>
    <property type="molecule type" value="Genomic_DNA"/>
</dbReference>
<feature type="transmembrane region" description="Helical" evidence="8">
    <location>
        <begin position="154"/>
        <end position="174"/>
    </location>
</feature>
<evidence type="ECO:0000256" key="7">
    <source>
        <dbReference type="ARBA" id="ARBA00023136"/>
    </source>
</evidence>
<comment type="similarity">
    <text evidence="2">Belongs to the amino acid-polyamine-organocation (APC) superfamily. Spore germination protein (SGP) (TC 2.A.3.9) family.</text>
</comment>
<feature type="transmembrane region" description="Helical" evidence="8">
    <location>
        <begin position="308"/>
        <end position="328"/>
    </location>
</feature>
<keyword evidence="10" id="KW-1185">Reference proteome</keyword>
<protein>
    <submittedName>
        <fullName evidence="9">Spore gernimation protein</fullName>
    </submittedName>
</protein>
<keyword evidence="6 8" id="KW-1133">Transmembrane helix</keyword>
<dbReference type="PANTHER" id="PTHR34975:SF2">
    <property type="entry name" value="SPORE GERMINATION PROTEIN A2"/>
    <property type="match status" value="1"/>
</dbReference>
<keyword evidence="3" id="KW-0813">Transport</keyword>
<evidence type="ECO:0000256" key="5">
    <source>
        <dbReference type="ARBA" id="ARBA00022692"/>
    </source>
</evidence>
<sequence>MEECTMLTEDKKITTFQTAVIISNCMLGSGILTLPRVLADSMKNSDGWLSLIIGGFLVMLAGLCIVKLCRRFPGKTIFQFSTDLMGKWLGSVFNVGLALFYIFIAAFELRVMFEVTTLYLLEQVPRWTILMAFIWVGLYIVLGGLGAIARLFEIILPITIVVFVISLLLSSKIFEIDNLLPVLGDGVFPVLKGVGSTVLVFLGHELMFILTPEMQQPEKAGKAVVMGITVPLFLNLIAFIMVIGGMSVHGAISSTWPTVDLLRSFEIKGLFFERFDFFLLVIWIMQILTTFSILQYTSSIGFAQTFRINNKPILYFSMPLIFIIASVPRDVNELLSFSGVFGEIGVSLFMILPPIMLLYAVIFKKGGVR</sequence>
<evidence type="ECO:0000313" key="10">
    <source>
        <dbReference type="Proteomes" id="UP000270678"/>
    </source>
</evidence>
<feature type="transmembrane region" description="Helical" evidence="8">
    <location>
        <begin position="47"/>
        <end position="68"/>
    </location>
</feature>
<feature type="transmembrane region" description="Helical" evidence="8">
    <location>
        <begin position="88"/>
        <end position="107"/>
    </location>
</feature>
<evidence type="ECO:0000256" key="6">
    <source>
        <dbReference type="ARBA" id="ARBA00022989"/>
    </source>
</evidence>
<dbReference type="InterPro" id="IPR004761">
    <property type="entry name" value="Spore_GerAB"/>
</dbReference>
<dbReference type="PANTHER" id="PTHR34975">
    <property type="entry name" value="SPORE GERMINATION PROTEIN A2"/>
    <property type="match status" value="1"/>
</dbReference>
<proteinExistence type="inferred from homology"/>
<accession>A0A3S9UXM2</accession>
<evidence type="ECO:0000256" key="8">
    <source>
        <dbReference type="SAM" id="Phobius"/>
    </source>
</evidence>
<feature type="transmembrane region" description="Helical" evidence="8">
    <location>
        <begin position="16"/>
        <end position="35"/>
    </location>
</feature>
<evidence type="ECO:0000256" key="4">
    <source>
        <dbReference type="ARBA" id="ARBA00022544"/>
    </source>
</evidence>
<evidence type="ECO:0000256" key="2">
    <source>
        <dbReference type="ARBA" id="ARBA00007998"/>
    </source>
</evidence>
<keyword evidence="4" id="KW-0309">Germination</keyword>
<keyword evidence="7 8" id="KW-0472">Membrane</keyword>
<dbReference type="OrthoDB" id="2716906at2"/>
<evidence type="ECO:0000256" key="3">
    <source>
        <dbReference type="ARBA" id="ARBA00022448"/>
    </source>
</evidence>
<comment type="subcellular location">
    <subcellularLocation>
        <location evidence="1">Membrane</location>
        <topology evidence="1">Multi-pass membrane protein</topology>
    </subcellularLocation>
</comment>
<evidence type="ECO:0000256" key="1">
    <source>
        <dbReference type="ARBA" id="ARBA00004141"/>
    </source>
</evidence>
<organism evidence="9 10">
    <name type="scientific">Paenibacillus lutimineralis</name>
    <dbReference type="NCBI Taxonomy" id="2707005"/>
    <lineage>
        <taxon>Bacteria</taxon>
        <taxon>Bacillati</taxon>
        <taxon>Bacillota</taxon>
        <taxon>Bacilli</taxon>
        <taxon>Bacillales</taxon>
        <taxon>Paenibacillaceae</taxon>
        <taxon>Paenibacillus</taxon>
    </lineage>
</organism>
<feature type="transmembrane region" description="Helical" evidence="8">
    <location>
        <begin position="340"/>
        <end position="363"/>
    </location>
</feature>
<dbReference type="Proteomes" id="UP000270678">
    <property type="component" value="Chromosome"/>
</dbReference>
<reference evidence="10" key="1">
    <citation type="submission" date="2018-12" db="EMBL/GenBank/DDBJ databases">
        <title>Complete genome sequence of Paenibacillus sp. MBLB1234.</title>
        <authorList>
            <person name="Nam Y.-D."/>
            <person name="Kang J."/>
            <person name="Chung W.-H."/>
            <person name="Park Y.S."/>
        </authorList>
    </citation>
    <scope>NUCLEOTIDE SEQUENCE [LARGE SCALE GENOMIC DNA]</scope>
    <source>
        <strain evidence="10">MBLB1234</strain>
    </source>
</reference>
<feature type="transmembrane region" description="Helical" evidence="8">
    <location>
        <begin position="127"/>
        <end position="147"/>
    </location>
</feature>
<dbReference type="Gene3D" id="1.20.1740.10">
    <property type="entry name" value="Amino acid/polyamine transporter I"/>
    <property type="match status" value="1"/>
</dbReference>
<dbReference type="NCBIfam" id="TIGR00912">
    <property type="entry name" value="2A0309"/>
    <property type="match status" value="1"/>
</dbReference>
<evidence type="ECO:0000313" key="9">
    <source>
        <dbReference type="EMBL" id="AZS15054.1"/>
    </source>
</evidence>
<feature type="transmembrane region" description="Helical" evidence="8">
    <location>
        <begin position="223"/>
        <end position="252"/>
    </location>
</feature>
<feature type="transmembrane region" description="Helical" evidence="8">
    <location>
        <begin position="277"/>
        <end position="296"/>
    </location>
</feature>
<feature type="transmembrane region" description="Helical" evidence="8">
    <location>
        <begin position="194"/>
        <end position="211"/>
    </location>
</feature>
<dbReference type="AlphaFoldDB" id="A0A3S9UXM2"/>
<gene>
    <name evidence="9" type="ORF">EI981_11655</name>
</gene>